<keyword evidence="4" id="KW-1003">Cell membrane</keyword>
<evidence type="ECO:0000256" key="8">
    <source>
        <dbReference type="SAM" id="Phobius"/>
    </source>
</evidence>
<dbReference type="PANTHER" id="PTHR30472">
    <property type="entry name" value="FERRIC ENTEROBACTIN TRANSPORT SYSTEM PERMEASE PROTEIN"/>
    <property type="match status" value="1"/>
</dbReference>
<comment type="subcellular location">
    <subcellularLocation>
        <location evidence="1">Cell membrane</location>
        <topology evidence="1">Multi-pass membrane protein</topology>
    </subcellularLocation>
</comment>
<comment type="caution">
    <text evidence="9">The sequence shown here is derived from an EMBL/GenBank/DDBJ whole genome shotgun (WGS) entry which is preliminary data.</text>
</comment>
<feature type="transmembrane region" description="Helical" evidence="8">
    <location>
        <begin position="96"/>
        <end position="117"/>
    </location>
</feature>
<evidence type="ECO:0000313" key="9">
    <source>
        <dbReference type="EMBL" id="TWH22707.1"/>
    </source>
</evidence>
<dbReference type="InterPro" id="IPR000522">
    <property type="entry name" value="ABC_transptr_permease_BtuC"/>
</dbReference>
<accession>A0A660CLE9</accession>
<dbReference type="GO" id="GO:0005886">
    <property type="term" value="C:plasma membrane"/>
    <property type="evidence" value="ECO:0007669"/>
    <property type="project" value="UniProtKB-SubCell"/>
</dbReference>
<evidence type="ECO:0000256" key="1">
    <source>
        <dbReference type="ARBA" id="ARBA00004651"/>
    </source>
</evidence>
<dbReference type="GO" id="GO:0033214">
    <property type="term" value="P:siderophore-iron import into cell"/>
    <property type="evidence" value="ECO:0007669"/>
    <property type="project" value="TreeGrafter"/>
</dbReference>
<evidence type="ECO:0000256" key="6">
    <source>
        <dbReference type="ARBA" id="ARBA00022989"/>
    </source>
</evidence>
<dbReference type="Proteomes" id="UP000317303">
    <property type="component" value="Unassembled WGS sequence"/>
</dbReference>
<evidence type="ECO:0000256" key="4">
    <source>
        <dbReference type="ARBA" id="ARBA00022475"/>
    </source>
</evidence>
<dbReference type="Gene3D" id="1.10.3470.10">
    <property type="entry name" value="ABC transporter involved in vitamin B12 uptake, BtuC"/>
    <property type="match status" value="1"/>
</dbReference>
<dbReference type="InterPro" id="IPR037294">
    <property type="entry name" value="ABC_BtuC-like"/>
</dbReference>
<dbReference type="GO" id="GO:0022857">
    <property type="term" value="F:transmembrane transporter activity"/>
    <property type="evidence" value="ECO:0007669"/>
    <property type="project" value="InterPro"/>
</dbReference>
<keyword evidence="7 8" id="KW-0472">Membrane</keyword>
<evidence type="ECO:0000256" key="2">
    <source>
        <dbReference type="ARBA" id="ARBA00007935"/>
    </source>
</evidence>
<keyword evidence="10" id="KW-1185">Reference proteome</keyword>
<feature type="transmembrane region" description="Helical" evidence="8">
    <location>
        <begin position="242"/>
        <end position="264"/>
    </location>
</feature>
<keyword evidence="5 8" id="KW-0812">Transmembrane</keyword>
<keyword evidence="3" id="KW-0813">Transport</keyword>
<evidence type="ECO:0000256" key="7">
    <source>
        <dbReference type="ARBA" id="ARBA00023136"/>
    </source>
</evidence>
<dbReference type="EMBL" id="VLJV01000001">
    <property type="protein sequence ID" value="TWH22707.1"/>
    <property type="molecule type" value="Genomic_DNA"/>
</dbReference>
<evidence type="ECO:0000256" key="3">
    <source>
        <dbReference type="ARBA" id="ARBA00022448"/>
    </source>
</evidence>
<dbReference type="CDD" id="cd06550">
    <property type="entry name" value="TM_ABC_iron-siderophores_like"/>
    <property type="match status" value="1"/>
</dbReference>
<feature type="transmembrane region" description="Helical" evidence="8">
    <location>
        <begin position="123"/>
        <end position="142"/>
    </location>
</feature>
<dbReference type="AlphaFoldDB" id="A0A660CLE9"/>
<keyword evidence="6 8" id="KW-1133">Transmembrane helix</keyword>
<proteinExistence type="inferred from homology"/>
<dbReference type="Pfam" id="PF01032">
    <property type="entry name" value="FecCD"/>
    <property type="match status" value="1"/>
</dbReference>
<dbReference type="PROSITE" id="PS51257">
    <property type="entry name" value="PROKAR_LIPOPROTEIN"/>
    <property type="match status" value="1"/>
</dbReference>
<feature type="transmembrane region" description="Helical" evidence="8">
    <location>
        <begin position="198"/>
        <end position="221"/>
    </location>
</feature>
<comment type="similarity">
    <text evidence="2">Belongs to the binding-protein-dependent transport system permease family. FecCD subfamily.</text>
</comment>
<gene>
    <name evidence="9" type="ORF">JD82_04597</name>
</gene>
<evidence type="ECO:0000256" key="5">
    <source>
        <dbReference type="ARBA" id="ARBA00022692"/>
    </source>
</evidence>
<feature type="transmembrane region" description="Helical" evidence="8">
    <location>
        <begin position="154"/>
        <end position="174"/>
    </location>
</feature>
<name>A0A660CLE9_9PSEU</name>
<feature type="transmembrane region" description="Helical" evidence="8">
    <location>
        <begin position="64"/>
        <end position="84"/>
    </location>
</feature>
<dbReference type="RefSeq" id="WP_425468466.1">
    <property type="nucleotide sequence ID" value="NZ_JOIJ01000004.1"/>
</dbReference>
<dbReference type="PANTHER" id="PTHR30472:SF1">
    <property type="entry name" value="FE(3+) DICITRATE TRANSPORT SYSTEM PERMEASE PROTEIN FECC-RELATED"/>
    <property type="match status" value="1"/>
</dbReference>
<feature type="transmembrane region" description="Helical" evidence="8">
    <location>
        <begin position="314"/>
        <end position="331"/>
    </location>
</feature>
<reference evidence="9 10" key="1">
    <citation type="submission" date="2019-07" db="EMBL/GenBank/DDBJ databases">
        <title>R&amp;d 2014.</title>
        <authorList>
            <person name="Klenk H.-P."/>
        </authorList>
    </citation>
    <scope>NUCLEOTIDE SEQUENCE [LARGE SCALE GENOMIC DNA]</scope>
    <source>
        <strain evidence="9 10">DSM 43194</strain>
    </source>
</reference>
<sequence length="338" mass="34417">MTQLRVRNPATAGKVLGIGALLVAACVLSLAVGTKDISLSTVVDALTSFDPENTDHLIVAERRIPRTLAGLLVGAALGLAGALIQGVTRNPLADPGIFGVNAGAALFVVIGIAVFGVTSLTGYVWFGFAGAAAASAVVYAIGSLGRGGASPLKLALTGAALTAALSSLQSAVLLTDPATHDRFRFWQVGTLAGRDMTIVWQALPFLAVGIVGALLLGKVLNGLSLGDDVARSFGRNTTTDRVLCGVAVVVLAGAATALAGPITFLGLAVPHVARMVAGPDYRRILPLSMLIAPILLLLADVLGRIVARPGEVQAGVVTALLGAPVLVLLVRRRKLARL</sequence>
<protein>
    <submittedName>
        <fullName evidence="9">Iron complex transport system permease protein</fullName>
    </submittedName>
</protein>
<feature type="transmembrane region" description="Helical" evidence="8">
    <location>
        <begin position="284"/>
        <end position="302"/>
    </location>
</feature>
<organism evidence="9 10">
    <name type="scientific">Prauserella rugosa</name>
    <dbReference type="NCBI Taxonomy" id="43354"/>
    <lineage>
        <taxon>Bacteria</taxon>
        <taxon>Bacillati</taxon>
        <taxon>Actinomycetota</taxon>
        <taxon>Actinomycetes</taxon>
        <taxon>Pseudonocardiales</taxon>
        <taxon>Pseudonocardiaceae</taxon>
        <taxon>Prauserella</taxon>
    </lineage>
</organism>
<evidence type="ECO:0000313" key="10">
    <source>
        <dbReference type="Proteomes" id="UP000317303"/>
    </source>
</evidence>
<dbReference type="FunFam" id="1.10.3470.10:FF:000001">
    <property type="entry name" value="Vitamin B12 ABC transporter permease BtuC"/>
    <property type="match status" value="1"/>
</dbReference>
<dbReference type="SUPFAM" id="SSF81345">
    <property type="entry name" value="ABC transporter involved in vitamin B12 uptake, BtuC"/>
    <property type="match status" value="1"/>
</dbReference>
<feature type="transmembrane region" description="Helical" evidence="8">
    <location>
        <begin position="12"/>
        <end position="32"/>
    </location>
</feature>